<dbReference type="Proteomes" id="UP000246005">
    <property type="component" value="Unassembled WGS sequence"/>
</dbReference>
<accession>A0A316IDC3</accession>
<dbReference type="EMBL" id="QGHB01000001">
    <property type="protein sequence ID" value="PWK90903.1"/>
    <property type="molecule type" value="Genomic_DNA"/>
</dbReference>
<name>A0A316IDC3_9PSEU</name>
<proteinExistence type="predicted"/>
<feature type="region of interest" description="Disordered" evidence="1">
    <location>
        <begin position="40"/>
        <end position="66"/>
    </location>
</feature>
<evidence type="ECO:0000313" key="2">
    <source>
        <dbReference type="EMBL" id="PWK90903.1"/>
    </source>
</evidence>
<evidence type="ECO:0000313" key="3">
    <source>
        <dbReference type="Proteomes" id="UP000246005"/>
    </source>
</evidence>
<organism evidence="2 3">
    <name type="scientific">Lentzea atacamensis</name>
    <dbReference type="NCBI Taxonomy" id="531938"/>
    <lineage>
        <taxon>Bacteria</taxon>
        <taxon>Bacillati</taxon>
        <taxon>Actinomycetota</taxon>
        <taxon>Actinomycetes</taxon>
        <taxon>Pseudonocardiales</taxon>
        <taxon>Pseudonocardiaceae</taxon>
        <taxon>Lentzea</taxon>
    </lineage>
</organism>
<dbReference type="AlphaFoldDB" id="A0A316IDC3"/>
<protein>
    <submittedName>
        <fullName evidence="2">Uncharacterized protein</fullName>
    </submittedName>
</protein>
<gene>
    <name evidence="2" type="ORF">C8D88_101928</name>
</gene>
<comment type="caution">
    <text evidence="2">The sequence shown here is derived from an EMBL/GenBank/DDBJ whole genome shotgun (WGS) entry which is preliminary data.</text>
</comment>
<sequence>MVTTLAASSMSLRIDGESVAPDGGFSNGVIAFFSTCASDEPAPPPMTRTVAPPLSRTGPSTPDQRPVTAVQIDHRAGKTTVNGSTSLAQGTVIDLTVLSDADDQVVIEALQLSTPLSGGSARLQFTATKPGTFPIRLRDKGIELATVNIT</sequence>
<reference evidence="2 3" key="1">
    <citation type="submission" date="2018-05" db="EMBL/GenBank/DDBJ databases">
        <title>Genomic Encyclopedia of Type Strains, Phase IV (KMG-IV): sequencing the most valuable type-strain genomes for metagenomic binning, comparative biology and taxonomic classification.</title>
        <authorList>
            <person name="Goeker M."/>
        </authorList>
    </citation>
    <scope>NUCLEOTIDE SEQUENCE [LARGE SCALE GENOMIC DNA]</scope>
    <source>
        <strain evidence="2 3">DSM 45480</strain>
    </source>
</reference>
<evidence type="ECO:0000256" key="1">
    <source>
        <dbReference type="SAM" id="MobiDB-lite"/>
    </source>
</evidence>